<evidence type="ECO:0000313" key="3">
    <source>
        <dbReference type="Proteomes" id="UP000800036"/>
    </source>
</evidence>
<gene>
    <name evidence="2" type="ORF">BU23DRAFT_122672</name>
</gene>
<sequence length="296" mass="32736">PIPTPPPSPPAPHHTHSPLRLPNHHRNRNNLPIPLSPHILIRLAILLSRKLTHRLLHLAPIISFILRKTCALTQKRVVAERAAFLPRLDLVLVPVCQSLQIRGEGGRGEGMVERGIALHSSEIEDFLRRFKRLGEEGWDTRFVVEEIVHATERIATSIRNGAGRPKIKECAQKEQRKEPAHPPRNLLIPYAARALAREVPRVRPHDVAPVDVTLVERGFDACFGDEFLVRLAAVGVTAVAVGDAAGARGHRGFCGEVDVSHVHAHFEAYVWDRSRGAVLVVECKVAIGSGVLGRRI</sequence>
<evidence type="ECO:0000313" key="2">
    <source>
        <dbReference type="EMBL" id="KAF1974069.1"/>
    </source>
</evidence>
<feature type="compositionally biased region" description="Pro residues" evidence="1">
    <location>
        <begin position="1"/>
        <end position="12"/>
    </location>
</feature>
<feature type="non-terminal residue" evidence="2">
    <location>
        <position position="1"/>
    </location>
</feature>
<reference evidence="2" key="1">
    <citation type="journal article" date="2020" name="Stud. Mycol.">
        <title>101 Dothideomycetes genomes: a test case for predicting lifestyles and emergence of pathogens.</title>
        <authorList>
            <person name="Haridas S."/>
            <person name="Albert R."/>
            <person name="Binder M."/>
            <person name="Bloem J."/>
            <person name="Labutti K."/>
            <person name="Salamov A."/>
            <person name="Andreopoulos B."/>
            <person name="Baker S."/>
            <person name="Barry K."/>
            <person name="Bills G."/>
            <person name="Bluhm B."/>
            <person name="Cannon C."/>
            <person name="Castanera R."/>
            <person name="Culley D."/>
            <person name="Daum C."/>
            <person name="Ezra D."/>
            <person name="Gonzalez J."/>
            <person name="Henrissat B."/>
            <person name="Kuo A."/>
            <person name="Liang C."/>
            <person name="Lipzen A."/>
            <person name="Lutzoni F."/>
            <person name="Magnuson J."/>
            <person name="Mondo S."/>
            <person name="Nolan M."/>
            <person name="Ohm R."/>
            <person name="Pangilinan J."/>
            <person name="Park H.-J."/>
            <person name="Ramirez L."/>
            <person name="Alfaro M."/>
            <person name="Sun H."/>
            <person name="Tritt A."/>
            <person name="Yoshinaga Y."/>
            <person name="Zwiers L.-H."/>
            <person name="Turgeon B."/>
            <person name="Goodwin S."/>
            <person name="Spatafora J."/>
            <person name="Crous P."/>
            <person name="Grigoriev I."/>
        </authorList>
    </citation>
    <scope>NUCLEOTIDE SEQUENCE</scope>
    <source>
        <strain evidence="2">CBS 107.79</strain>
    </source>
</reference>
<organism evidence="2 3">
    <name type="scientific">Bimuria novae-zelandiae CBS 107.79</name>
    <dbReference type="NCBI Taxonomy" id="1447943"/>
    <lineage>
        <taxon>Eukaryota</taxon>
        <taxon>Fungi</taxon>
        <taxon>Dikarya</taxon>
        <taxon>Ascomycota</taxon>
        <taxon>Pezizomycotina</taxon>
        <taxon>Dothideomycetes</taxon>
        <taxon>Pleosporomycetidae</taxon>
        <taxon>Pleosporales</taxon>
        <taxon>Massarineae</taxon>
        <taxon>Didymosphaeriaceae</taxon>
        <taxon>Bimuria</taxon>
    </lineage>
</organism>
<feature type="compositionally biased region" description="Basic residues" evidence="1">
    <location>
        <begin position="13"/>
        <end position="25"/>
    </location>
</feature>
<dbReference type="EMBL" id="ML976677">
    <property type="protein sequence ID" value="KAF1974069.1"/>
    <property type="molecule type" value="Genomic_DNA"/>
</dbReference>
<feature type="region of interest" description="Disordered" evidence="1">
    <location>
        <begin position="1"/>
        <end position="25"/>
    </location>
</feature>
<dbReference type="AlphaFoldDB" id="A0A6A5VCI8"/>
<protein>
    <submittedName>
        <fullName evidence="2">Uncharacterized protein</fullName>
    </submittedName>
</protein>
<dbReference type="Proteomes" id="UP000800036">
    <property type="component" value="Unassembled WGS sequence"/>
</dbReference>
<accession>A0A6A5VCI8</accession>
<keyword evidence="3" id="KW-1185">Reference proteome</keyword>
<name>A0A6A5VCI8_9PLEO</name>
<evidence type="ECO:0000256" key="1">
    <source>
        <dbReference type="SAM" id="MobiDB-lite"/>
    </source>
</evidence>
<proteinExistence type="predicted"/>